<accession>A0ABV6B4N9</accession>
<keyword evidence="2" id="KW-1185">Reference proteome</keyword>
<dbReference type="RefSeq" id="WP_380014532.1">
    <property type="nucleotide sequence ID" value="NZ_JBHLYR010000060.1"/>
</dbReference>
<gene>
    <name evidence="1" type="ORF">ACFFLM_19820</name>
</gene>
<name>A0ABV6B4N9_9DEIO</name>
<dbReference type="Proteomes" id="UP001589733">
    <property type="component" value="Unassembled WGS sequence"/>
</dbReference>
<dbReference type="EMBL" id="JBHLYR010000060">
    <property type="protein sequence ID" value="MFB9994207.1"/>
    <property type="molecule type" value="Genomic_DNA"/>
</dbReference>
<organism evidence="1 2">
    <name type="scientific">Deinococcus oregonensis</name>
    <dbReference type="NCBI Taxonomy" id="1805970"/>
    <lineage>
        <taxon>Bacteria</taxon>
        <taxon>Thermotogati</taxon>
        <taxon>Deinococcota</taxon>
        <taxon>Deinococci</taxon>
        <taxon>Deinococcales</taxon>
        <taxon>Deinococcaceae</taxon>
        <taxon>Deinococcus</taxon>
    </lineage>
</organism>
<sequence>MVLWLVVVFIVLSATLILALTYGPMKAAANVRVIRAIAGVQYAAAAVLAGARIAGIA</sequence>
<comment type="caution">
    <text evidence="1">The sequence shown here is derived from an EMBL/GenBank/DDBJ whole genome shotgun (WGS) entry which is preliminary data.</text>
</comment>
<evidence type="ECO:0000313" key="2">
    <source>
        <dbReference type="Proteomes" id="UP001589733"/>
    </source>
</evidence>
<evidence type="ECO:0008006" key="3">
    <source>
        <dbReference type="Google" id="ProtNLM"/>
    </source>
</evidence>
<protein>
    <recommendedName>
        <fullName evidence="3">HIG1 domain-containing protein</fullName>
    </recommendedName>
</protein>
<evidence type="ECO:0000313" key="1">
    <source>
        <dbReference type="EMBL" id="MFB9994207.1"/>
    </source>
</evidence>
<reference evidence="1 2" key="1">
    <citation type="submission" date="2024-09" db="EMBL/GenBank/DDBJ databases">
        <authorList>
            <person name="Sun Q."/>
            <person name="Mori K."/>
        </authorList>
    </citation>
    <scope>NUCLEOTIDE SEQUENCE [LARGE SCALE GENOMIC DNA]</scope>
    <source>
        <strain evidence="1 2">JCM 13503</strain>
    </source>
</reference>
<proteinExistence type="predicted"/>